<reference evidence="1 2" key="1">
    <citation type="submission" date="2015-05" db="EMBL/GenBank/DDBJ databases">
        <title>Photobacterium galathea sp. nov.</title>
        <authorList>
            <person name="Machado H."/>
            <person name="Gram L."/>
        </authorList>
    </citation>
    <scope>NUCLEOTIDE SEQUENCE [LARGE SCALE GENOMIC DNA]</scope>
    <source>
        <strain evidence="1 2">DSM 22954</strain>
    </source>
</reference>
<gene>
    <name evidence="1" type="ORF">ABT57_06450</name>
</gene>
<dbReference type="PATRIC" id="fig|320778.3.peg.1387"/>
<dbReference type="RefSeq" id="WP_047884374.1">
    <property type="nucleotide sequence ID" value="NZ_LDOU01000006.1"/>
</dbReference>
<protein>
    <submittedName>
        <fullName evidence="1">Uncharacterized protein</fullName>
    </submittedName>
</protein>
<comment type="caution">
    <text evidence="1">The sequence shown here is derived from an EMBL/GenBank/DDBJ whole genome shotgun (WGS) entry which is preliminary data.</text>
</comment>
<organism evidence="1 2">
    <name type="scientific">Photobacterium ganghwense</name>
    <dbReference type="NCBI Taxonomy" id="320778"/>
    <lineage>
        <taxon>Bacteria</taxon>
        <taxon>Pseudomonadati</taxon>
        <taxon>Pseudomonadota</taxon>
        <taxon>Gammaproteobacteria</taxon>
        <taxon>Vibrionales</taxon>
        <taxon>Vibrionaceae</taxon>
        <taxon>Photobacterium</taxon>
    </lineage>
</organism>
<evidence type="ECO:0000313" key="2">
    <source>
        <dbReference type="Proteomes" id="UP000035909"/>
    </source>
</evidence>
<accession>A0A0J1HF21</accession>
<evidence type="ECO:0000313" key="1">
    <source>
        <dbReference type="EMBL" id="KLV10211.1"/>
    </source>
</evidence>
<dbReference type="AlphaFoldDB" id="A0A0J1HF21"/>
<sequence>MQIAKDTIQVIGLCKDGNVEARLTTYNTENGIQRFDLVVMSKKAKSGAYLSTASLAAIERACVRTLGIQPEKLSQFLNAA</sequence>
<dbReference type="Proteomes" id="UP000035909">
    <property type="component" value="Unassembled WGS sequence"/>
</dbReference>
<name>A0A0J1HF21_9GAMM</name>
<dbReference type="EMBL" id="LDOU01000006">
    <property type="protein sequence ID" value="KLV10211.1"/>
    <property type="molecule type" value="Genomic_DNA"/>
</dbReference>
<proteinExistence type="predicted"/>
<keyword evidence="2" id="KW-1185">Reference proteome</keyword>